<proteinExistence type="predicted"/>
<reference evidence="2" key="1">
    <citation type="journal article" date="2010" name="Genome Res.">
        <title>Population genomic sequencing of Coccidioides fungi reveals recent hybridization and transposon control.</title>
        <authorList>
            <person name="Neafsey D.E."/>
            <person name="Barker B.M."/>
            <person name="Sharpton T.J."/>
            <person name="Stajich J.E."/>
            <person name="Park D.J."/>
            <person name="Whiston E."/>
            <person name="Hung C.-Y."/>
            <person name="McMahan C."/>
            <person name="White J."/>
            <person name="Sykes S."/>
            <person name="Heiman D."/>
            <person name="Young S."/>
            <person name="Zeng Q."/>
            <person name="Abouelleil A."/>
            <person name="Aftuck L."/>
            <person name="Bessette D."/>
            <person name="Brown A."/>
            <person name="FitzGerald M."/>
            <person name="Lui A."/>
            <person name="Macdonald J.P."/>
            <person name="Priest M."/>
            <person name="Orbach M.J."/>
            <person name="Galgiani J.N."/>
            <person name="Kirkland T.N."/>
            <person name="Cole G.T."/>
            <person name="Birren B.W."/>
            <person name="Henn M.R."/>
            <person name="Taylor J.W."/>
            <person name="Rounsley S.D."/>
        </authorList>
    </citation>
    <scope>NUCLEOTIDE SEQUENCE [LARGE SCALE GENOMIC DNA]</scope>
    <source>
        <strain evidence="2">H538.4</strain>
    </source>
</reference>
<evidence type="ECO:0000313" key="2">
    <source>
        <dbReference type="Proteomes" id="UP000054563"/>
    </source>
</evidence>
<organism evidence="1 2">
    <name type="scientific">Coccidioides immitis H538.4</name>
    <dbReference type="NCBI Taxonomy" id="396776"/>
    <lineage>
        <taxon>Eukaryota</taxon>
        <taxon>Fungi</taxon>
        <taxon>Dikarya</taxon>
        <taxon>Ascomycota</taxon>
        <taxon>Pezizomycotina</taxon>
        <taxon>Eurotiomycetes</taxon>
        <taxon>Eurotiomycetidae</taxon>
        <taxon>Onygenales</taxon>
        <taxon>Onygenaceae</taxon>
        <taxon>Coccidioides</taxon>
    </lineage>
</organism>
<dbReference type="OrthoDB" id="4206437at2759"/>
<name>A0A0J8UB05_COCIT</name>
<dbReference type="EMBL" id="DS016984">
    <property type="protein sequence ID" value="KMU84263.1"/>
    <property type="molecule type" value="Genomic_DNA"/>
</dbReference>
<sequence>MVKLSRQRQKAVDGLDKILFTEQEWLEMVTMYSLMNAKLQDLCSYEVMAVGNALLYILRMGLYFSEEHVAQATKLINRKLLGLDKHPKCLHLEDFNAMDDHPAPSKPSILPNIELPEETLDEIPDEILDPWTPTKTLVVNFMVNLLEDLACLLQPLAYQTVCVANVFETTYQFGPLPNGLIASNHIQFQACIDGSISFSLPPDKNLPEMVIFEVKCAHYETGQDVPVVGQQSMKHVAYI</sequence>
<dbReference type="VEuPathDB" id="FungiDB:CIHG_02049"/>
<dbReference type="Proteomes" id="UP000054563">
    <property type="component" value="Unassembled WGS sequence"/>
</dbReference>
<gene>
    <name evidence="1" type="ORF">CIHG_02049</name>
</gene>
<accession>A0A0J8UB05</accession>
<evidence type="ECO:0000313" key="1">
    <source>
        <dbReference type="EMBL" id="KMU84263.1"/>
    </source>
</evidence>
<dbReference type="STRING" id="396776.A0A0J8UB05"/>
<protein>
    <submittedName>
        <fullName evidence="1">Uncharacterized protein</fullName>
    </submittedName>
</protein>
<dbReference type="AlphaFoldDB" id="A0A0J8UB05"/>